<dbReference type="SUPFAM" id="SSF53098">
    <property type="entry name" value="Ribonuclease H-like"/>
    <property type="match status" value="1"/>
</dbReference>
<feature type="region of interest" description="Disordered" evidence="1">
    <location>
        <begin position="1"/>
        <end position="22"/>
    </location>
</feature>
<reference evidence="4" key="1">
    <citation type="submission" date="2023-03" db="EMBL/GenBank/DDBJ databases">
        <title>Chromosome-scale reference genome and RAD-based genetic map of yellow starthistle (Centaurea solstitialis) reveal putative structural variation and QTLs associated with invader traits.</title>
        <authorList>
            <person name="Reatini B."/>
            <person name="Cang F.A."/>
            <person name="Jiang Q."/>
            <person name="Mckibben M.T.W."/>
            <person name="Barker M.S."/>
            <person name="Rieseberg L.H."/>
            <person name="Dlugosch K.M."/>
        </authorList>
    </citation>
    <scope>NUCLEOTIDE SEQUENCE</scope>
    <source>
        <strain evidence="4">CAN-66</strain>
        <tissue evidence="4">Leaf</tissue>
    </source>
</reference>
<evidence type="ECO:0000256" key="2">
    <source>
        <dbReference type="SAM" id="Phobius"/>
    </source>
</evidence>
<dbReference type="Gene3D" id="3.30.420.10">
    <property type="entry name" value="Ribonuclease H-like superfamily/Ribonuclease H"/>
    <property type="match status" value="1"/>
</dbReference>
<sequence length="528" mass="60060">MEKPKKVCRREGNGEADEAEGEPLLDYTPVTYTFNGLQGRYKDVATFFRHSKPFPSFKEVRSMLQQEESQHADTVVTPPSLADTALVAASKPPSGSGPRSSNVPLCRNFGRGVCRLGHNQSSNPHLGVWIYALCAKSEVFEKFQLFNTYVKTQFNCAIKSFQCYHGGEFDNSKMHDLFTSHGIQMRFSCPKTSQQNGKFRRMIRTINIIICTILFHAHLPPIYWVDALNMATHLLNLLPSTFINNETHLTKLFYQKPSYTHLRSFGCLCYPRLFLDHKLLPRSTPCVFLGYPANHRGFRCLDLNTNRIIISRYKARVVANGRSQQQGVDCDETFSPVAKYATKLLEHANMLCSHPCRTPIDTASKLSGLHLFVSLVDKLIAYSDADFVSSWTLGSYLLSWSSKGQNVISRLSVEAEYQGVANVVAETTWVRNLLRELHVPFHTATIVRYANIRLVYPSTNPVQHQRTKHVMLDKPFVCNKVFGKVRVLYVPSRYQYTDIFTKCLPTTLLLEFQSSLSMRTLPDQTMEV</sequence>
<gene>
    <name evidence="4" type="ORF">OSB04_025350</name>
</gene>
<dbReference type="InterPro" id="IPR012337">
    <property type="entry name" value="RNaseH-like_sf"/>
</dbReference>
<feature type="compositionally biased region" description="Basic and acidic residues" evidence="1">
    <location>
        <begin position="1"/>
        <end position="13"/>
    </location>
</feature>
<dbReference type="InterPro" id="IPR039537">
    <property type="entry name" value="Retrotran_Ty1/copia-like"/>
</dbReference>
<comment type="caution">
    <text evidence="4">The sequence shown here is derived from an EMBL/GenBank/DDBJ whole genome shotgun (WGS) entry which is preliminary data.</text>
</comment>
<dbReference type="Proteomes" id="UP001172457">
    <property type="component" value="Chromosome 6"/>
</dbReference>
<feature type="transmembrane region" description="Helical" evidence="2">
    <location>
        <begin position="206"/>
        <end position="225"/>
    </location>
</feature>
<dbReference type="PANTHER" id="PTHR42648">
    <property type="entry name" value="TRANSPOSASE, PUTATIVE-RELATED"/>
    <property type="match status" value="1"/>
</dbReference>
<protein>
    <recommendedName>
        <fullName evidence="3">Retroviral polymerase SH3-like domain-containing protein</fullName>
    </recommendedName>
</protein>
<dbReference type="CDD" id="cd09272">
    <property type="entry name" value="RNase_HI_RT_Ty1"/>
    <property type="match status" value="1"/>
</dbReference>
<name>A0AA38SVH9_9ASTR</name>
<dbReference type="AlphaFoldDB" id="A0AA38SVH9"/>
<keyword evidence="2" id="KW-1133">Transmembrane helix</keyword>
<dbReference type="PANTHER" id="PTHR42648:SF26">
    <property type="entry name" value="INTEGRASE CATALYTIC DOMAIN-CONTAINING PROTEIN"/>
    <property type="match status" value="1"/>
</dbReference>
<keyword evidence="5" id="KW-1185">Reference proteome</keyword>
<evidence type="ECO:0000313" key="4">
    <source>
        <dbReference type="EMBL" id="KAJ9545643.1"/>
    </source>
</evidence>
<dbReference type="InterPro" id="IPR057670">
    <property type="entry name" value="SH3_retrovirus"/>
</dbReference>
<evidence type="ECO:0000256" key="1">
    <source>
        <dbReference type="SAM" id="MobiDB-lite"/>
    </source>
</evidence>
<keyword evidence="2" id="KW-0812">Transmembrane</keyword>
<dbReference type="EMBL" id="JARYMX010000006">
    <property type="protein sequence ID" value="KAJ9545643.1"/>
    <property type="molecule type" value="Genomic_DNA"/>
</dbReference>
<accession>A0AA38SVH9</accession>
<evidence type="ECO:0000259" key="3">
    <source>
        <dbReference type="Pfam" id="PF25597"/>
    </source>
</evidence>
<keyword evidence="2" id="KW-0472">Membrane</keyword>
<evidence type="ECO:0000313" key="5">
    <source>
        <dbReference type="Proteomes" id="UP001172457"/>
    </source>
</evidence>
<organism evidence="4 5">
    <name type="scientific">Centaurea solstitialis</name>
    <name type="common">yellow star-thistle</name>
    <dbReference type="NCBI Taxonomy" id="347529"/>
    <lineage>
        <taxon>Eukaryota</taxon>
        <taxon>Viridiplantae</taxon>
        <taxon>Streptophyta</taxon>
        <taxon>Embryophyta</taxon>
        <taxon>Tracheophyta</taxon>
        <taxon>Spermatophyta</taxon>
        <taxon>Magnoliopsida</taxon>
        <taxon>eudicotyledons</taxon>
        <taxon>Gunneridae</taxon>
        <taxon>Pentapetalae</taxon>
        <taxon>asterids</taxon>
        <taxon>campanulids</taxon>
        <taxon>Asterales</taxon>
        <taxon>Asteraceae</taxon>
        <taxon>Carduoideae</taxon>
        <taxon>Cardueae</taxon>
        <taxon>Centaureinae</taxon>
        <taxon>Centaurea</taxon>
    </lineage>
</organism>
<dbReference type="InterPro" id="IPR036397">
    <property type="entry name" value="RNaseH_sf"/>
</dbReference>
<proteinExistence type="predicted"/>
<feature type="domain" description="Retroviral polymerase SH3-like" evidence="3">
    <location>
        <begin position="267"/>
        <end position="312"/>
    </location>
</feature>
<dbReference type="Pfam" id="PF25597">
    <property type="entry name" value="SH3_retrovirus"/>
    <property type="match status" value="1"/>
</dbReference>
<dbReference type="GO" id="GO:0003676">
    <property type="term" value="F:nucleic acid binding"/>
    <property type="evidence" value="ECO:0007669"/>
    <property type="project" value="InterPro"/>
</dbReference>